<dbReference type="PANTHER" id="PTHR23028:SF53">
    <property type="entry name" value="ACYL_TRANSF_3 DOMAIN-CONTAINING PROTEIN"/>
    <property type="match status" value="1"/>
</dbReference>
<feature type="transmembrane region" description="Helical" evidence="1">
    <location>
        <begin position="225"/>
        <end position="244"/>
    </location>
</feature>
<proteinExistence type="predicted"/>
<feature type="transmembrane region" description="Helical" evidence="1">
    <location>
        <begin position="286"/>
        <end position="308"/>
    </location>
</feature>
<evidence type="ECO:0000313" key="4">
    <source>
        <dbReference type="Proteomes" id="UP000245647"/>
    </source>
</evidence>
<keyword evidence="1" id="KW-0472">Membrane</keyword>
<dbReference type="PANTHER" id="PTHR23028">
    <property type="entry name" value="ACETYLTRANSFERASE"/>
    <property type="match status" value="1"/>
</dbReference>
<accession>A0A2U2PBS2</accession>
<dbReference type="EMBL" id="QEAS01000020">
    <property type="protein sequence ID" value="PWG78805.1"/>
    <property type="molecule type" value="Genomic_DNA"/>
</dbReference>
<sequence>MNNTYLPYFDGFRGIAIMLVILGHLGFGNFIPGGFGVTLFFFISGFLITRLLIFEYHKNQTIDIKKFYVRRLLRLYPALLTMIAVTSALIFLTCSNASVKPYIFSGIFYYTNYYISFFRSAAPLDCERVFDALWSLAVEEHFYLFFPFIFLFFNKNTRHLISILILIAILSLLIRLFILMFNNDFNQSSLIIYHSTHTRVDSIIYGCLSAILIYKQNSKTYMGILNNKLTVFIGVALILISLLYRDPLFRESIRYSIQGLALMLLLPGPMFYPSDSLLKKLIESPALIFIGKLSYSLYLFNGLCIMMMNEYFQENFFEGVHSAKWMAATISLTIIFSLTSYYLVEKPFVHIRKQFGSNVL</sequence>
<name>A0A2U2PBS2_9SPHI</name>
<evidence type="ECO:0000313" key="3">
    <source>
        <dbReference type="EMBL" id="PWG78805.1"/>
    </source>
</evidence>
<dbReference type="OrthoDB" id="290051at2"/>
<gene>
    <name evidence="3" type="ORF">DDR33_20485</name>
</gene>
<feature type="transmembrane region" description="Helical" evidence="1">
    <location>
        <begin position="256"/>
        <end position="274"/>
    </location>
</feature>
<feature type="transmembrane region" description="Helical" evidence="1">
    <location>
        <begin position="37"/>
        <end position="54"/>
    </location>
</feature>
<feature type="transmembrane region" description="Helical" evidence="1">
    <location>
        <begin position="75"/>
        <end position="99"/>
    </location>
</feature>
<comment type="caution">
    <text evidence="3">The sequence shown here is derived from an EMBL/GenBank/DDBJ whole genome shotgun (WGS) entry which is preliminary data.</text>
</comment>
<feature type="transmembrane region" description="Helical" evidence="1">
    <location>
        <begin position="12"/>
        <end position="31"/>
    </location>
</feature>
<protein>
    <recommendedName>
        <fullName evidence="2">Acyltransferase 3 domain-containing protein</fullName>
    </recommendedName>
</protein>
<dbReference type="GO" id="GO:0009103">
    <property type="term" value="P:lipopolysaccharide biosynthetic process"/>
    <property type="evidence" value="ECO:0007669"/>
    <property type="project" value="TreeGrafter"/>
</dbReference>
<feature type="transmembrane region" description="Helical" evidence="1">
    <location>
        <begin position="323"/>
        <end position="344"/>
    </location>
</feature>
<reference evidence="3 4" key="1">
    <citation type="submission" date="2018-04" db="EMBL/GenBank/DDBJ databases">
        <title>Pedobacter chongqingensis sp. nov., isolated from a rottenly hemp rope.</title>
        <authorList>
            <person name="Cai Y."/>
        </authorList>
    </citation>
    <scope>NUCLEOTIDE SEQUENCE [LARGE SCALE GENOMIC DNA]</scope>
    <source>
        <strain evidence="3 4">FJ4-8</strain>
    </source>
</reference>
<keyword evidence="1" id="KW-0812">Transmembrane</keyword>
<dbReference type="GO" id="GO:0016020">
    <property type="term" value="C:membrane"/>
    <property type="evidence" value="ECO:0007669"/>
    <property type="project" value="TreeGrafter"/>
</dbReference>
<evidence type="ECO:0000259" key="2">
    <source>
        <dbReference type="Pfam" id="PF01757"/>
    </source>
</evidence>
<dbReference type="AlphaFoldDB" id="A0A2U2PBS2"/>
<dbReference type="RefSeq" id="WP_109417663.1">
    <property type="nucleotide sequence ID" value="NZ_QEAS01000020.1"/>
</dbReference>
<dbReference type="InterPro" id="IPR050879">
    <property type="entry name" value="Acyltransferase_3"/>
</dbReference>
<dbReference type="GO" id="GO:0016747">
    <property type="term" value="F:acyltransferase activity, transferring groups other than amino-acyl groups"/>
    <property type="evidence" value="ECO:0007669"/>
    <property type="project" value="InterPro"/>
</dbReference>
<dbReference type="Pfam" id="PF01757">
    <property type="entry name" value="Acyl_transf_3"/>
    <property type="match status" value="1"/>
</dbReference>
<organism evidence="3 4">
    <name type="scientific">Pararcticibacter amylolyticus</name>
    <dbReference type="NCBI Taxonomy" id="2173175"/>
    <lineage>
        <taxon>Bacteria</taxon>
        <taxon>Pseudomonadati</taxon>
        <taxon>Bacteroidota</taxon>
        <taxon>Sphingobacteriia</taxon>
        <taxon>Sphingobacteriales</taxon>
        <taxon>Sphingobacteriaceae</taxon>
        <taxon>Pararcticibacter</taxon>
    </lineage>
</organism>
<feature type="transmembrane region" description="Helical" evidence="1">
    <location>
        <begin position="160"/>
        <end position="178"/>
    </location>
</feature>
<keyword evidence="1" id="KW-1133">Transmembrane helix</keyword>
<feature type="domain" description="Acyltransferase 3" evidence="2">
    <location>
        <begin position="7"/>
        <end position="338"/>
    </location>
</feature>
<dbReference type="Proteomes" id="UP000245647">
    <property type="component" value="Unassembled WGS sequence"/>
</dbReference>
<keyword evidence="4" id="KW-1185">Reference proteome</keyword>
<feature type="transmembrane region" description="Helical" evidence="1">
    <location>
        <begin position="132"/>
        <end position="153"/>
    </location>
</feature>
<evidence type="ECO:0000256" key="1">
    <source>
        <dbReference type="SAM" id="Phobius"/>
    </source>
</evidence>
<dbReference type="InterPro" id="IPR002656">
    <property type="entry name" value="Acyl_transf_3_dom"/>
</dbReference>